<gene>
    <name evidence="1" type="ORF">SDC9_210766</name>
</gene>
<dbReference type="AlphaFoldDB" id="A0A645JIG8"/>
<name>A0A645JIG8_9ZZZZ</name>
<reference evidence="1" key="1">
    <citation type="submission" date="2019-08" db="EMBL/GenBank/DDBJ databases">
        <authorList>
            <person name="Kucharzyk K."/>
            <person name="Murdoch R.W."/>
            <person name="Higgins S."/>
            <person name="Loffler F."/>
        </authorList>
    </citation>
    <scope>NUCLEOTIDE SEQUENCE</scope>
</reference>
<protein>
    <submittedName>
        <fullName evidence="1">Uncharacterized protein</fullName>
    </submittedName>
</protein>
<evidence type="ECO:0000313" key="1">
    <source>
        <dbReference type="EMBL" id="MPN63012.1"/>
    </source>
</evidence>
<dbReference type="InterPro" id="IPR027417">
    <property type="entry name" value="P-loop_NTPase"/>
</dbReference>
<organism evidence="1">
    <name type="scientific">bioreactor metagenome</name>
    <dbReference type="NCBI Taxonomy" id="1076179"/>
    <lineage>
        <taxon>unclassified sequences</taxon>
        <taxon>metagenomes</taxon>
        <taxon>ecological metagenomes</taxon>
    </lineage>
</organism>
<comment type="caution">
    <text evidence="1">The sequence shown here is derived from an EMBL/GenBank/DDBJ whole genome shotgun (WGS) entry which is preliminary data.</text>
</comment>
<proteinExistence type="predicted"/>
<dbReference type="EMBL" id="VSSQ01141812">
    <property type="protein sequence ID" value="MPN63012.1"/>
    <property type="molecule type" value="Genomic_DNA"/>
</dbReference>
<accession>A0A645JIG8</accession>
<dbReference type="SUPFAM" id="SSF52540">
    <property type="entry name" value="P-loop containing nucleoside triphosphate hydrolases"/>
    <property type="match status" value="1"/>
</dbReference>
<sequence>MTRAMDGLFLSDSEGRSNDGLFKHPSRFIFEAGADNVEYVKDLDSSLMENTKKYIEADERKLKESIPAFAAGDRVRHPVFGEGTVTAADAAALCYSVRFDALATDRSIRFGAQLEKA</sequence>